<dbReference type="InterPro" id="IPR015421">
    <property type="entry name" value="PyrdxlP-dep_Trfase_major"/>
</dbReference>
<keyword evidence="3 5" id="KW-0663">Pyridoxal phosphate</keyword>
<dbReference type="GO" id="GO:0019752">
    <property type="term" value="P:carboxylic acid metabolic process"/>
    <property type="evidence" value="ECO:0007669"/>
    <property type="project" value="InterPro"/>
</dbReference>
<organism evidence="6 7">
    <name type="scientific">Russula ochroleuca</name>
    <dbReference type="NCBI Taxonomy" id="152965"/>
    <lineage>
        <taxon>Eukaryota</taxon>
        <taxon>Fungi</taxon>
        <taxon>Dikarya</taxon>
        <taxon>Basidiomycota</taxon>
        <taxon>Agaricomycotina</taxon>
        <taxon>Agaricomycetes</taxon>
        <taxon>Russulales</taxon>
        <taxon>Russulaceae</taxon>
        <taxon>Russula</taxon>
    </lineage>
</organism>
<dbReference type="Pfam" id="PF00282">
    <property type="entry name" value="Pyridoxal_deC"/>
    <property type="match status" value="1"/>
</dbReference>
<comment type="cofactor">
    <cofactor evidence="1 5">
        <name>pyridoxal 5'-phosphate</name>
        <dbReference type="ChEBI" id="CHEBI:597326"/>
    </cofactor>
</comment>
<reference evidence="6" key="2">
    <citation type="journal article" date="2020" name="Nat. Commun.">
        <title>Large-scale genome sequencing of mycorrhizal fungi provides insights into the early evolution of symbiotic traits.</title>
        <authorList>
            <person name="Miyauchi S."/>
            <person name="Kiss E."/>
            <person name="Kuo A."/>
            <person name="Drula E."/>
            <person name="Kohler A."/>
            <person name="Sanchez-Garcia M."/>
            <person name="Morin E."/>
            <person name="Andreopoulos B."/>
            <person name="Barry K.W."/>
            <person name="Bonito G."/>
            <person name="Buee M."/>
            <person name="Carver A."/>
            <person name="Chen C."/>
            <person name="Cichocki N."/>
            <person name="Clum A."/>
            <person name="Culley D."/>
            <person name="Crous P.W."/>
            <person name="Fauchery L."/>
            <person name="Girlanda M."/>
            <person name="Hayes R.D."/>
            <person name="Keri Z."/>
            <person name="LaButti K."/>
            <person name="Lipzen A."/>
            <person name="Lombard V."/>
            <person name="Magnuson J."/>
            <person name="Maillard F."/>
            <person name="Murat C."/>
            <person name="Nolan M."/>
            <person name="Ohm R.A."/>
            <person name="Pangilinan J."/>
            <person name="Pereira M.F."/>
            <person name="Perotto S."/>
            <person name="Peter M."/>
            <person name="Pfister S."/>
            <person name="Riley R."/>
            <person name="Sitrit Y."/>
            <person name="Stielow J.B."/>
            <person name="Szollosi G."/>
            <person name="Zifcakova L."/>
            <person name="Stursova M."/>
            <person name="Spatafora J.W."/>
            <person name="Tedersoo L."/>
            <person name="Vaario L.M."/>
            <person name="Yamada A."/>
            <person name="Yan M."/>
            <person name="Wang P."/>
            <person name="Xu J."/>
            <person name="Bruns T."/>
            <person name="Baldrian P."/>
            <person name="Vilgalys R."/>
            <person name="Dunand C."/>
            <person name="Henrissat B."/>
            <person name="Grigoriev I.V."/>
            <person name="Hibbett D."/>
            <person name="Nagy L.G."/>
            <person name="Martin F.M."/>
        </authorList>
    </citation>
    <scope>NUCLEOTIDE SEQUENCE</scope>
    <source>
        <strain evidence="6">Prilba</strain>
    </source>
</reference>
<dbReference type="PANTHER" id="PTHR11999">
    <property type="entry name" value="GROUP II PYRIDOXAL-5-PHOSPHATE DECARBOXYLASE"/>
    <property type="match status" value="1"/>
</dbReference>
<dbReference type="InterPro" id="IPR010977">
    <property type="entry name" value="Aromatic_deC"/>
</dbReference>
<comment type="caution">
    <text evidence="6">The sequence shown here is derived from an EMBL/GenBank/DDBJ whole genome shotgun (WGS) entry which is preliminary data.</text>
</comment>
<dbReference type="GO" id="GO:0016831">
    <property type="term" value="F:carboxy-lyase activity"/>
    <property type="evidence" value="ECO:0007669"/>
    <property type="project" value="UniProtKB-KW"/>
</dbReference>
<evidence type="ECO:0000256" key="4">
    <source>
        <dbReference type="ARBA" id="ARBA00023239"/>
    </source>
</evidence>
<keyword evidence="7" id="KW-1185">Reference proteome</keyword>
<evidence type="ECO:0000256" key="3">
    <source>
        <dbReference type="ARBA" id="ARBA00022898"/>
    </source>
</evidence>
<reference evidence="6" key="1">
    <citation type="submission" date="2019-10" db="EMBL/GenBank/DDBJ databases">
        <authorList>
            <consortium name="DOE Joint Genome Institute"/>
            <person name="Kuo A."/>
            <person name="Miyauchi S."/>
            <person name="Kiss E."/>
            <person name="Drula E."/>
            <person name="Kohler A."/>
            <person name="Sanchez-Garcia M."/>
            <person name="Andreopoulos B."/>
            <person name="Barry K.W."/>
            <person name="Bonito G."/>
            <person name="Buee M."/>
            <person name="Carver A."/>
            <person name="Chen C."/>
            <person name="Cichocki N."/>
            <person name="Clum A."/>
            <person name="Culley D."/>
            <person name="Crous P.W."/>
            <person name="Fauchery L."/>
            <person name="Girlanda M."/>
            <person name="Hayes R."/>
            <person name="Keri Z."/>
            <person name="LaButti K."/>
            <person name="Lipzen A."/>
            <person name="Lombard V."/>
            <person name="Magnuson J."/>
            <person name="Maillard F."/>
            <person name="Morin E."/>
            <person name="Murat C."/>
            <person name="Nolan M."/>
            <person name="Ohm R."/>
            <person name="Pangilinan J."/>
            <person name="Pereira M."/>
            <person name="Perotto S."/>
            <person name="Peter M."/>
            <person name="Riley R."/>
            <person name="Sitrit Y."/>
            <person name="Stielow B."/>
            <person name="Szollosi G."/>
            <person name="Zifcakova L."/>
            <person name="Stursova M."/>
            <person name="Spatafora J.W."/>
            <person name="Tedersoo L."/>
            <person name="Vaario L.-M."/>
            <person name="Yamada A."/>
            <person name="Yan M."/>
            <person name="Wang P."/>
            <person name="Xu J."/>
            <person name="Bruns T."/>
            <person name="Baldrian P."/>
            <person name="Vilgalys R."/>
            <person name="Henrissat B."/>
            <person name="Grigoriev I.V."/>
            <person name="Hibbett D."/>
            <person name="Nagy L.G."/>
            <person name="Martin F.M."/>
        </authorList>
    </citation>
    <scope>NUCLEOTIDE SEQUENCE</scope>
    <source>
        <strain evidence="6">Prilba</strain>
    </source>
</reference>
<name>A0A9P5T995_9AGAM</name>
<dbReference type="AlphaFoldDB" id="A0A9P5T995"/>
<sequence>MDWAAKMFGLHGVFWNVNEVDGGVIQTTASDSALTAIVTARTRYIDEHPGTTLESLVIYVTTLTHSFGKKAAMVLGLRIRVIDVDATVAADNTGLTGEGLRAAVEEDRAQGLHPFVLNATVGTTSSGARSSS</sequence>
<evidence type="ECO:0000313" key="6">
    <source>
        <dbReference type="EMBL" id="KAF8479749.1"/>
    </source>
</evidence>
<dbReference type="GO" id="GO:0030170">
    <property type="term" value="F:pyridoxal phosphate binding"/>
    <property type="evidence" value="ECO:0007669"/>
    <property type="project" value="InterPro"/>
</dbReference>
<gene>
    <name evidence="6" type="ORF">DFH94DRAFT_495685</name>
</gene>
<dbReference type="Proteomes" id="UP000759537">
    <property type="component" value="Unassembled WGS sequence"/>
</dbReference>
<dbReference type="OrthoDB" id="639767at2759"/>
<evidence type="ECO:0000256" key="5">
    <source>
        <dbReference type="RuleBase" id="RU000382"/>
    </source>
</evidence>
<accession>A0A9P5T995</accession>
<dbReference type="PANTHER" id="PTHR11999:SF70">
    <property type="entry name" value="MIP05841P"/>
    <property type="match status" value="1"/>
</dbReference>
<proteinExistence type="inferred from homology"/>
<evidence type="ECO:0000256" key="1">
    <source>
        <dbReference type="ARBA" id="ARBA00001933"/>
    </source>
</evidence>
<keyword evidence="4 5" id="KW-0456">Lyase</keyword>
<dbReference type="InterPro" id="IPR002129">
    <property type="entry name" value="PyrdxlP-dep_de-COase"/>
</dbReference>
<keyword evidence="2" id="KW-0210">Decarboxylase</keyword>
<protein>
    <submittedName>
        <fullName evidence="6">Pyridoxal phosphate-dependent decarboxylase</fullName>
    </submittedName>
</protein>
<comment type="similarity">
    <text evidence="5">Belongs to the group II decarboxylase family.</text>
</comment>
<dbReference type="SUPFAM" id="SSF53383">
    <property type="entry name" value="PLP-dependent transferases"/>
    <property type="match status" value="1"/>
</dbReference>
<dbReference type="EMBL" id="WHVB01000009">
    <property type="protein sequence ID" value="KAF8479749.1"/>
    <property type="molecule type" value="Genomic_DNA"/>
</dbReference>
<dbReference type="InterPro" id="IPR015424">
    <property type="entry name" value="PyrdxlP-dep_Trfase"/>
</dbReference>
<dbReference type="GO" id="GO:0005737">
    <property type="term" value="C:cytoplasm"/>
    <property type="evidence" value="ECO:0007669"/>
    <property type="project" value="TreeGrafter"/>
</dbReference>
<evidence type="ECO:0000313" key="7">
    <source>
        <dbReference type="Proteomes" id="UP000759537"/>
    </source>
</evidence>
<dbReference type="Gene3D" id="3.40.640.10">
    <property type="entry name" value="Type I PLP-dependent aspartate aminotransferase-like (Major domain)"/>
    <property type="match status" value="1"/>
</dbReference>
<evidence type="ECO:0000256" key="2">
    <source>
        <dbReference type="ARBA" id="ARBA00022793"/>
    </source>
</evidence>